<dbReference type="SUPFAM" id="SSF51735">
    <property type="entry name" value="NAD(P)-binding Rossmann-fold domains"/>
    <property type="match status" value="1"/>
</dbReference>
<proteinExistence type="predicted"/>
<name>A0AAD4Q5W4_9AGAM</name>
<comment type="caution">
    <text evidence="1">The sequence shown here is derived from an EMBL/GenBank/DDBJ whole genome shotgun (WGS) entry which is preliminary data.</text>
</comment>
<keyword evidence="2" id="KW-1185">Reference proteome</keyword>
<accession>A0AAD4Q5W4</accession>
<dbReference type="Proteomes" id="UP001201163">
    <property type="component" value="Unassembled WGS sequence"/>
</dbReference>
<sequence>MAEPAQNRLWLLQLDLASLRATKVAAEKFSRRKERLDVLINSAGKMYDDYVITVDGLEQTVEVKWVSLIPVCVFTPVL</sequence>
<dbReference type="EMBL" id="JAKELL010000132">
    <property type="protein sequence ID" value="KAH8980677.1"/>
    <property type="molecule type" value="Genomic_DNA"/>
</dbReference>
<dbReference type="Gene3D" id="3.40.50.720">
    <property type="entry name" value="NAD(P)-binding Rossmann-like Domain"/>
    <property type="match status" value="1"/>
</dbReference>
<gene>
    <name evidence="1" type="ORF">EDB92DRAFT_1899913</name>
</gene>
<organism evidence="1 2">
    <name type="scientific">Lactarius akahatsu</name>
    <dbReference type="NCBI Taxonomy" id="416441"/>
    <lineage>
        <taxon>Eukaryota</taxon>
        <taxon>Fungi</taxon>
        <taxon>Dikarya</taxon>
        <taxon>Basidiomycota</taxon>
        <taxon>Agaricomycotina</taxon>
        <taxon>Agaricomycetes</taxon>
        <taxon>Russulales</taxon>
        <taxon>Russulaceae</taxon>
        <taxon>Lactarius</taxon>
    </lineage>
</organism>
<evidence type="ECO:0000313" key="1">
    <source>
        <dbReference type="EMBL" id="KAH8980677.1"/>
    </source>
</evidence>
<dbReference type="AlphaFoldDB" id="A0AAD4Q5W4"/>
<evidence type="ECO:0000313" key="2">
    <source>
        <dbReference type="Proteomes" id="UP001201163"/>
    </source>
</evidence>
<reference evidence="1" key="1">
    <citation type="submission" date="2022-01" db="EMBL/GenBank/DDBJ databases">
        <title>Comparative genomics reveals a dynamic genome evolution in the ectomycorrhizal milk-cap (Lactarius) mushrooms.</title>
        <authorList>
            <consortium name="DOE Joint Genome Institute"/>
            <person name="Lebreton A."/>
            <person name="Tang N."/>
            <person name="Kuo A."/>
            <person name="LaButti K."/>
            <person name="Drula E."/>
            <person name="Barry K."/>
            <person name="Clum A."/>
            <person name="Lipzen A."/>
            <person name="Mousain D."/>
            <person name="Ng V."/>
            <person name="Wang R."/>
            <person name="Wang X."/>
            <person name="Dai Y."/>
            <person name="Henrissat B."/>
            <person name="Grigoriev I.V."/>
            <person name="Guerin-Laguette A."/>
            <person name="Yu F."/>
            <person name="Martin F.M."/>
        </authorList>
    </citation>
    <scope>NUCLEOTIDE SEQUENCE</scope>
    <source>
        <strain evidence="1">QP</strain>
    </source>
</reference>
<dbReference type="InterPro" id="IPR036291">
    <property type="entry name" value="NAD(P)-bd_dom_sf"/>
</dbReference>
<protein>
    <submittedName>
        <fullName evidence="1">Uncharacterized protein</fullName>
    </submittedName>
</protein>